<dbReference type="EnsemblPlants" id="Pp3c15_19080V3.1">
    <property type="protein sequence ID" value="Pp3c15_19080V3.1"/>
    <property type="gene ID" value="Pp3c15_19080"/>
</dbReference>
<reference evidence="1 3" key="1">
    <citation type="journal article" date="2008" name="Science">
        <title>The Physcomitrella genome reveals evolutionary insights into the conquest of land by plants.</title>
        <authorList>
            <person name="Rensing S."/>
            <person name="Lang D."/>
            <person name="Zimmer A."/>
            <person name="Terry A."/>
            <person name="Salamov A."/>
            <person name="Shapiro H."/>
            <person name="Nishiyama T."/>
            <person name="Perroud P.-F."/>
            <person name="Lindquist E."/>
            <person name="Kamisugi Y."/>
            <person name="Tanahashi T."/>
            <person name="Sakakibara K."/>
            <person name="Fujita T."/>
            <person name="Oishi K."/>
            <person name="Shin-I T."/>
            <person name="Kuroki Y."/>
            <person name="Toyoda A."/>
            <person name="Suzuki Y."/>
            <person name="Hashimoto A."/>
            <person name="Yamaguchi K."/>
            <person name="Sugano A."/>
            <person name="Kohara Y."/>
            <person name="Fujiyama A."/>
            <person name="Anterola A."/>
            <person name="Aoki S."/>
            <person name="Ashton N."/>
            <person name="Barbazuk W.B."/>
            <person name="Barker E."/>
            <person name="Bennetzen J."/>
            <person name="Bezanilla M."/>
            <person name="Blankenship R."/>
            <person name="Cho S.H."/>
            <person name="Dutcher S."/>
            <person name="Estelle M."/>
            <person name="Fawcett J.A."/>
            <person name="Gundlach H."/>
            <person name="Hanada K."/>
            <person name="Heyl A."/>
            <person name="Hicks K.A."/>
            <person name="Hugh J."/>
            <person name="Lohr M."/>
            <person name="Mayer K."/>
            <person name="Melkozernov A."/>
            <person name="Murata T."/>
            <person name="Nelson D."/>
            <person name="Pils B."/>
            <person name="Prigge M."/>
            <person name="Reiss B."/>
            <person name="Renner T."/>
            <person name="Rombauts S."/>
            <person name="Rushton P."/>
            <person name="Sanderfoot A."/>
            <person name="Schween G."/>
            <person name="Shiu S.-H."/>
            <person name="Stueber K."/>
            <person name="Theodoulou F.L."/>
            <person name="Tu H."/>
            <person name="Van de Peer Y."/>
            <person name="Verrier P.J."/>
            <person name="Waters E."/>
            <person name="Wood A."/>
            <person name="Yang L."/>
            <person name="Cove D."/>
            <person name="Cuming A."/>
            <person name="Hasebe M."/>
            <person name="Lucas S."/>
            <person name="Mishler D.B."/>
            <person name="Reski R."/>
            <person name="Grigoriev I."/>
            <person name="Quatrano R.S."/>
            <person name="Boore J.L."/>
        </authorList>
    </citation>
    <scope>NUCLEOTIDE SEQUENCE [LARGE SCALE GENOMIC DNA]</scope>
    <source>
        <strain evidence="2 3">cv. Gransden 2004</strain>
    </source>
</reference>
<reference evidence="2" key="3">
    <citation type="submission" date="2020-12" db="UniProtKB">
        <authorList>
            <consortium name="EnsemblPlants"/>
        </authorList>
    </citation>
    <scope>IDENTIFICATION</scope>
</reference>
<dbReference type="PaxDb" id="3218-PP1S206_45V6.1"/>
<evidence type="ECO:0000313" key="2">
    <source>
        <dbReference type="EnsemblPlants" id="Pp3c15_19080V3.1"/>
    </source>
</evidence>
<sequence length="205" mass="23610">MRIPILLRVHRMLLSARHESRSGLHVLHQHSRWIVPALLPVDKKSRIQWQVFRRIRSAATMAFKAVFLLVALLAAVSAVAEAHEEKSDRFSLKIILHNTASRDVSFKLVNLGKHAYDTVVGKGDQWSAIGPVIVNLKFPVMRLAVSVTNKSYVLRKKLLKIDLERRFGRDYLKGKKFIVLTAQESWKKEFLFIKLGRDIVQRIKL</sequence>
<dbReference type="Gramene" id="Pp3c15_19080V3.1">
    <property type="protein sequence ID" value="Pp3c15_19080V3.1"/>
    <property type="gene ID" value="Pp3c15_19080"/>
</dbReference>
<evidence type="ECO:0000313" key="3">
    <source>
        <dbReference type="Proteomes" id="UP000006727"/>
    </source>
</evidence>
<protein>
    <submittedName>
        <fullName evidence="1 2">Uncharacterized protein</fullName>
    </submittedName>
</protein>
<dbReference type="AlphaFoldDB" id="A0A2K1JDP0"/>
<keyword evidence="3" id="KW-1185">Reference proteome</keyword>
<dbReference type="EMBL" id="ABEU02000015">
    <property type="protein sequence ID" value="PNR39645.1"/>
    <property type="molecule type" value="Genomic_DNA"/>
</dbReference>
<evidence type="ECO:0000313" key="1">
    <source>
        <dbReference type="EMBL" id="PNR39645.1"/>
    </source>
</evidence>
<dbReference type="Proteomes" id="UP000006727">
    <property type="component" value="Chromosome 15"/>
</dbReference>
<name>A0A2K1JDP0_PHYPA</name>
<gene>
    <name evidence="1" type="ORF">PHYPA_019924</name>
</gene>
<proteinExistence type="predicted"/>
<accession>A0A2K1JDP0</accession>
<dbReference type="InParanoid" id="A0A2K1JDP0"/>
<reference evidence="1 3" key="2">
    <citation type="journal article" date="2018" name="Plant J.">
        <title>The Physcomitrella patens chromosome-scale assembly reveals moss genome structure and evolution.</title>
        <authorList>
            <person name="Lang D."/>
            <person name="Ullrich K.K."/>
            <person name="Murat F."/>
            <person name="Fuchs J."/>
            <person name="Jenkins J."/>
            <person name="Haas F.B."/>
            <person name="Piednoel M."/>
            <person name="Gundlach H."/>
            <person name="Van Bel M."/>
            <person name="Meyberg R."/>
            <person name="Vives C."/>
            <person name="Morata J."/>
            <person name="Symeonidi A."/>
            <person name="Hiss M."/>
            <person name="Muchero W."/>
            <person name="Kamisugi Y."/>
            <person name="Saleh O."/>
            <person name="Blanc G."/>
            <person name="Decker E.L."/>
            <person name="van Gessel N."/>
            <person name="Grimwood J."/>
            <person name="Hayes R.D."/>
            <person name="Graham S.W."/>
            <person name="Gunter L.E."/>
            <person name="McDaniel S.F."/>
            <person name="Hoernstein S.N.W."/>
            <person name="Larsson A."/>
            <person name="Li F.W."/>
            <person name="Perroud P.F."/>
            <person name="Phillips J."/>
            <person name="Ranjan P."/>
            <person name="Rokshar D.S."/>
            <person name="Rothfels C.J."/>
            <person name="Schneider L."/>
            <person name="Shu S."/>
            <person name="Stevenson D.W."/>
            <person name="Thummler F."/>
            <person name="Tillich M."/>
            <person name="Villarreal Aguilar J.C."/>
            <person name="Widiez T."/>
            <person name="Wong G.K."/>
            <person name="Wymore A."/>
            <person name="Zhang Y."/>
            <person name="Zimmer A.D."/>
            <person name="Quatrano R.S."/>
            <person name="Mayer K.F.X."/>
            <person name="Goodstein D."/>
            <person name="Casacuberta J.M."/>
            <person name="Vandepoele K."/>
            <person name="Reski R."/>
            <person name="Cuming A.C."/>
            <person name="Tuskan G.A."/>
            <person name="Maumus F."/>
            <person name="Salse J."/>
            <person name="Schmutz J."/>
            <person name="Rensing S.A."/>
        </authorList>
    </citation>
    <scope>NUCLEOTIDE SEQUENCE [LARGE SCALE GENOMIC DNA]</scope>
    <source>
        <strain evidence="2 3">cv. Gransden 2004</strain>
    </source>
</reference>
<organism evidence="1">
    <name type="scientific">Physcomitrium patens</name>
    <name type="common">Spreading-leaved earth moss</name>
    <name type="synonym">Physcomitrella patens</name>
    <dbReference type="NCBI Taxonomy" id="3218"/>
    <lineage>
        <taxon>Eukaryota</taxon>
        <taxon>Viridiplantae</taxon>
        <taxon>Streptophyta</taxon>
        <taxon>Embryophyta</taxon>
        <taxon>Bryophyta</taxon>
        <taxon>Bryophytina</taxon>
        <taxon>Bryopsida</taxon>
        <taxon>Funariidae</taxon>
        <taxon>Funariales</taxon>
        <taxon>Funariaceae</taxon>
        <taxon>Physcomitrium</taxon>
    </lineage>
</organism>